<gene>
    <name evidence="1" type="ORF">OYC64_017401</name>
</gene>
<protein>
    <submittedName>
        <fullName evidence="1">Uncharacterized protein</fullName>
    </submittedName>
</protein>
<dbReference type="Proteomes" id="UP001619887">
    <property type="component" value="Unassembled WGS sequence"/>
</dbReference>
<accession>A0ABD2GK87</accession>
<dbReference type="InterPro" id="IPR013893">
    <property type="entry name" value="RNase_P_Rpp40"/>
</dbReference>
<proteinExistence type="predicted"/>
<sequence>MATELERTPRCLLVSERSGFLQENHRLLSQQLNFNYKVSVLLPDCGSAPSHLDTVLDGLNSFYLIRDLPVHELLETPSLQGVSALSYRTRLDEDNCVALLPNGHLSLSLDKDSFELLGVEGKPSRFSHKRNIRYVVSVDLTDSRMAPGGRGYQRLLTGLKSRLQLKTDFLLTHPPGGGASLQALLSRYDWSEHRPEVSRRLLTDVCCPLLTSDLQSCELKSCDPQSCDPQSCDPQSCDPHRLLEWLGAVDANISCENASSSFLSSLCCPDPQTVTSALSVSVSGLLLPEDLQRILKQLRCHLEQSLSTWASLTVHGFVDSPVSWGVSEHGVLRGGENFYSLLLFPDQTYRIHLGTGAEDTCPP</sequence>
<evidence type="ECO:0000313" key="2">
    <source>
        <dbReference type="Proteomes" id="UP001619887"/>
    </source>
</evidence>
<evidence type="ECO:0000313" key="1">
    <source>
        <dbReference type="EMBL" id="KAL3054457.1"/>
    </source>
</evidence>
<dbReference type="PANTHER" id="PTHR15396:SF1">
    <property type="entry name" value="RIBONUCLEASE P PROTEIN SUBUNIT P40"/>
    <property type="match status" value="1"/>
</dbReference>
<dbReference type="AlphaFoldDB" id="A0ABD2GK87"/>
<dbReference type="EMBL" id="JBIYXZ010002077">
    <property type="protein sequence ID" value="KAL3054457.1"/>
    <property type="molecule type" value="Genomic_DNA"/>
</dbReference>
<dbReference type="Pfam" id="PF08584">
    <property type="entry name" value="Ribonuc_P_40"/>
    <property type="match status" value="1"/>
</dbReference>
<organism evidence="1 2">
    <name type="scientific">Pagothenia borchgrevinki</name>
    <name type="common">Bald rockcod</name>
    <name type="synonym">Trematomus borchgrevinki</name>
    <dbReference type="NCBI Taxonomy" id="8213"/>
    <lineage>
        <taxon>Eukaryota</taxon>
        <taxon>Metazoa</taxon>
        <taxon>Chordata</taxon>
        <taxon>Craniata</taxon>
        <taxon>Vertebrata</taxon>
        <taxon>Euteleostomi</taxon>
        <taxon>Actinopterygii</taxon>
        <taxon>Neopterygii</taxon>
        <taxon>Teleostei</taxon>
        <taxon>Neoteleostei</taxon>
        <taxon>Acanthomorphata</taxon>
        <taxon>Eupercaria</taxon>
        <taxon>Perciformes</taxon>
        <taxon>Notothenioidei</taxon>
        <taxon>Nototheniidae</taxon>
        <taxon>Pagothenia</taxon>
    </lineage>
</organism>
<reference evidence="1 2" key="1">
    <citation type="journal article" date="2022" name="G3 (Bethesda)">
        <title>Evaluating Illumina-, Nanopore-, and PacBio-based genome assembly strategies with the bald notothen, Trematomus borchgrevinki.</title>
        <authorList>
            <person name="Rayamajhi N."/>
            <person name="Cheng C.C."/>
            <person name="Catchen J.M."/>
        </authorList>
    </citation>
    <scope>NUCLEOTIDE SEQUENCE [LARGE SCALE GENOMIC DNA]</scope>
    <source>
        <strain evidence="1">AGRC-2024</strain>
    </source>
</reference>
<name>A0ABD2GK87_PAGBO</name>
<comment type="caution">
    <text evidence="1">The sequence shown here is derived from an EMBL/GenBank/DDBJ whole genome shotgun (WGS) entry which is preliminary data.</text>
</comment>
<keyword evidence="2" id="KW-1185">Reference proteome</keyword>
<reference evidence="1 2" key="2">
    <citation type="journal article" date="2024" name="G3 (Bethesda)">
        <title>The genome of the cryopelagic Antarctic bald notothen, Trematomus borchgrevinki.</title>
        <authorList>
            <person name="Rayamajhi N."/>
            <person name="Rivera-Colon A.G."/>
            <person name="Minhas B.F."/>
            <person name="Cheng C.C."/>
            <person name="Catchen J.M."/>
        </authorList>
    </citation>
    <scope>NUCLEOTIDE SEQUENCE [LARGE SCALE GENOMIC DNA]</scope>
    <source>
        <strain evidence="1">AGRC-2024</strain>
    </source>
</reference>
<dbReference type="PANTHER" id="PTHR15396">
    <property type="entry name" value="RIBONUCLEASE P PROTEIN SUBUNIT P40"/>
    <property type="match status" value="1"/>
</dbReference>